<comment type="caution">
    <text evidence="1">The sequence shown here is derived from an EMBL/GenBank/DDBJ whole genome shotgun (WGS) entry which is preliminary data.</text>
</comment>
<dbReference type="AlphaFoldDB" id="A0A9N7TWJ5"/>
<evidence type="ECO:0000313" key="2">
    <source>
        <dbReference type="Proteomes" id="UP001153269"/>
    </source>
</evidence>
<reference evidence="1" key="1">
    <citation type="submission" date="2020-03" db="EMBL/GenBank/DDBJ databases">
        <authorList>
            <person name="Weist P."/>
        </authorList>
    </citation>
    <scope>NUCLEOTIDE SEQUENCE</scope>
</reference>
<dbReference type="EMBL" id="CADEAL010000455">
    <property type="protein sequence ID" value="CAB1420455.1"/>
    <property type="molecule type" value="Genomic_DNA"/>
</dbReference>
<accession>A0A9N7TWJ5</accession>
<proteinExistence type="predicted"/>
<organism evidence="1 2">
    <name type="scientific">Pleuronectes platessa</name>
    <name type="common">European plaice</name>
    <dbReference type="NCBI Taxonomy" id="8262"/>
    <lineage>
        <taxon>Eukaryota</taxon>
        <taxon>Metazoa</taxon>
        <taxon>Chordata</taxon>
        <taxon>Craniata</taxon>
        <taxon>Vertebrata</taxon>
        <taxon>Euteleostomi</taxon>
        <taxon>Actinopterygii</taxon>
        <taxon>Neopterygii</taxon>
        <taxon>Teleostei</taxon>
        <taxon>Neoteleostei</taxon>
        <taxon>Acanthomorphata</taxon>
        <taxon>Carangaria</taxon>
        <taxon>Pleuronectiformes</taxon>
        <taxon>Pleuronectoidei</taxon>
        <taxon>Pleuronectidae</taxon>
        <taxon>Pleuronectes</taxon>
    </lineage>
</organism>
<name>A0A9N7TWJ5_PLEPL</name>
<protein>
    <submittedName>
        <fullName evidence="1">Uncharacterized protein</fullName>
    </submittedName>
</protein>
<gene>
    <name evidence="1" type="ORF">PLEPLA_LOCUS8330</name>
</gene>
<dbReference type="Proteomes" id="UP001153269">
    <property type="component" value="Unassembled WGS sequence"/>
</dbReference>
<keyword evidence="2" id="KW-1185">Reference proteome</keyword>
<evidence type="ECO:0000313" key="1">
    <source>
        <dbReference type="EMBL" id="CAB1420455.1"/>
    </source>
</evidence>
<sequence>MSAQQECVKRLLLAQAHWLDERLSGVKQGALRQAPLLLHSQFPWSACQWRGDGADVGGSGGLSVAWCPRSDPYSFIWFDRGCGRPHWPPSRYKRPGYLLPNAALRSTSGNNTLGGSPKECTAEELTASPCHSLLLSSTHPLPRLSWALYCYLSPFPRLHLSPHPS</sequence>